<reference evidence="2 3" key="1">
    <citation type="submission" date="2018-11" db="EMBL/GenBank/DDBJ databases">
        <title>Genome sequence of Saitozyma podzolica DSM 27192.</title>
        <authorList>
            <person name="Aliyu H."/>
            <person name="Gorte O."/>
            <person name="Ochsenreither K."/>
        </authorList>
    </citation>
    <scope>NUCLEOTIDE SEQUENCE [LARGE SCALE GENOMIC DNA]</scope>
    <source>
        <strain evidence="2 3">DSM 27192</strain>
    </source>
</reference>
<feature type="region of interest" description="Disordered" evidence="1">
    <location>
        <begin position="1"/>
        <end position="61"/>
    </location>
</feature>
<evidence type="ECO:0000313" key="2">
    <source>
        <dbReference type="EMBL" id="RSH95341.1"/>
    </source>
</evidence>
<keyword evidence="3" id="KW-1185">Reference proteome</keyword>
<gene>
    <name evidence="2" type="ORF">EHS25_000428</name>
</gene>
<dbReference type="Proteomes" id="UP000279259">
    <property type="component" value="Unassembled WGS sequence"/>
</dbReference>
<name>A0A427YWK6_9TREE</name>
<sequence length="103" mass="11156">MPMPPTPPTVDEPHAWADQSRSGLARGGKPAGAKHRIIVSEPKPKPNPPESRHSRPNLAIHRQATRDRLTRWYELSGFLGWNHGTADTAAMLVAVAVGPGLGR</sequence>
<organism evidence="2 3">
    <name type="scientific">Saitozyma podzolica</name>
    <dbReference type="NCBI Taxonomy" id="1890683"/>
    <lineage>
        <taxon>Eukaryota</taxon>
        <taxon>Fungi</taxon>
        <taxon>Dikarya</taxon>
        <taxon>Basidiomycota</taxon>
        <taxon>Agaricomycotina</taxon>
        <taxon>Tremellomycetes</taxon>
        <taxon>Tremellales</taxon>
        <taxon>Trimorphomycetaceae</taxon>
        <taxon>Saitozyma</taxon>
    </lineage>
</organism>
<evidence type="ECO:0000313" key="3">
    <source>
        <dbReference type="Proteomes" id="UP000279259"/>
    </source>
</evidence>
<dbReference type="AlphaFoldDB" id="A0A427YWK6"/>
<dbReference type="EMBL" id="RSCD01000001">
    <property type="protein sequence ID" value="RSH95341.1"/>
    <property type="molecule type" value="Genomic_DNA"/>
</dbReference>
<feature type="compositionally biased region" description="Pro residues" evidence="1">
    <location>
        <begin position="1"/>
        <end position="10"/>
    </location>
</feature>
<protein>
    <submittedName>
        <fullName evidence="2">Uncharacterized protein</fullName>
    </submittedName>
</protein>
<proteinExistence type="predicted"/>
<evidence type="ECO:0000256" key="1">
    <source>
        <dbReference type="SAM" id="MobiDB-lite"/>
    </source>
</evidence>
<comment type="caution">
    <text evidence="2">The sequence shown here is derived from an EMBL/GenBank/DDBJ whole genome shotgun (WGS) entry which is preliminary data.</text>
</comment>
<accession>A0A427YWK6</accession>